<dbReference type="InterPro" id="IPR012337">
    <property type="entry name" value="RNaseH-like_sf"/>
</dbReference>
<evidence type="ECO:0000313" key="9">
    <source>
        <dbReference type="EMBL" id="GAC94951.1"/>
    </source>
</evidence>
<dbReference type="GO" id="GO:0046872">
    <property type="term" value="F:metal ion binding"/>
    <property type="evidence" value="ECO:0007669"/>
    <property type="project" value="UniProtKB-KW"/>
</dbReference>
<protein>
    <recommendedName>
        <fullName evidence="3">ribonuclease H</fullName>
        <ecNumber evidence="3">3.1.26.4</ecNumber>
    </recommendedName>
</protein>
<dbReference type="InterPro" id="IPR050092">
    <property type="entry name" value="RNase_H"/>
</dbReference>
<keyword evidence="10" id="KW-1185">Reference proteome</keyword>
<evidence type="ECO:0000259" key="8">
    <source>
        <dbReference type="PROSITE" id="PS50879"/>
    </source>
</evidence>
<dbReference type="HOGENOM" id="CLU_1511240_0_0_1"/>
<dbReference type="eggNOG" id="KOG3752">
    <property type="taxonomic scope" value="Eukaryota"/>
</dbReference>
<evidence type="ECO:0000313" key="10">
    <source>
        <dbReference type="Proteomes" id="UP000014071"/>
    </source>
</evidence>
<comment type="similarity">
    <text evidence="2">Belongs to the RNase H family.</text>
</comment>
<sequence length="178" mass="20302">MRAQREIRPLKHVELGPFVQQADRGRHSYQPRLTLHTAPHRAASIPSIDSIASNTPIMLVYIDGSAIRNGRPDAQAGWGVYFPNPGLNDLSSYGRLPGDLQTNNRAELYAMLKALQLFRGDGRPLTIRCDSRYVKDCMDNWRWKWKRNGWLTVRGTSVLNRDLIEDIEAEFGRLSDRA</sequence>
<dbReference type="Pfam" id="PF00075">
    <property type="entry name" value="RNase_H"/>
    <property type="match status" value="1"/>
</dbReference>
<feature type="domain" description="RNase H type-1" evidence="8">
    <location>
        <begin position="54"/>
        <end position="178"/>
    </location>
</feature>
<evidence type="ECO:0000256" key="5">
    <source>
        <dbReference type="ARBA" id="ARBA00022723"/>
    </source>
</evidence>
<name>R9P161_PSEHS</name>
<dbReference type="InterPro" id="IPR036397">
    <property type="entry name" value="RNaseH_sf"/>
</dbReference>
<dbReference type="GeneID" id="24107817"/>
<dbReference type="RefSeq" id="XP_012188538.1">
    <property type="nucleotide sequence ID" value="XM_012333148.1"/>
</dbReference>
<keyword evidence="6" id="KW-0255">Endonuclease</keyword>
<dbReference type="GO" id="GO:0003676">
    <property type="term" value="F:nucleic acid binding"/>
    <property type="evidence" value="ECO:0007669"/>
    <property type="project" value="InterPro"/>
</dbReference>
<dbReference type="Proteomes" id="UP000014071">
    <property type="component" value="Unassembled WGS sequence"/>
</dbReference>
<dbReference type="OrthoDB" id="245563at2759"/>
<evidence type="ECO:0000256" key="4">
    <source>
        <dbReference type="ARBA" id="ARBA00022722"/>
    </source>
</evidence>
<evidence type="ECO:0000256" key="7">
    <source>
        <dbReference type="ARBA" id="ARBA00022801"/>
    </source>
</evidence>
<dbReference type="STRING" id="1305764.R9P161"/>
<evidence type="ECO:0000256" key="3">
    <source>
        <dbReference type="ARBA" id="ARBA00012180"/>
    </source>
</evidence>
<evidence type="ECO:0000256" key="2">
    <source>
        <dbReference type="ARBA" id="ARBA00005300"/>
    </source>
</evidence>
<reference evidence="10" key="1">
    <citation type="journal article" date="2013" name="Genome Announc.">
        <title>Draft genome sequence of the basidiomycetous yeast-like fungus Pseudozyma hubeiensis SY62, which produces an abundant amount of the biosurfactant mannosylerythritol lipids.</title>
        <authorList>
            <person name="Konishi M."/>
            <person name="Hatada Y."/>
            <person name="Horiuchi J."/>
        </authorList>
    </citation>
    <scope>NUCLEOTIDE SEQUENCE [LARGE SCALE GENOMIC DNA]</scope>
    <source>
        <strain evidence="10">SY62</strain>
    </source>
</reference>
<gene>
    <name evidence="9" type="ORF">PHSY_002524</name>
</gene>
<dbReference type="GO" id="GO:0004523">
    <property type="term" value="F:RNA-DNA hybrid ribonuclease activity"/>
    <property type="evidence" value="ECO:0007669"/>
    <property type="project" value="UniProtKB-EC"/>
</dbReference>
<dbReference type="AlphaFoldDB" id="R9P161"/>
<dbReference type="PANTHER" id="PTHR10642">
    <property type="entry name" value="RIBONUCLEASE H1"/>
    <property type="match status" value="1"/>
</dbReference>
<proteinExistence type="inferred from homology"/>
<dbReference type="SUPFAM" id="SSF53098">
    <property type="entry name" value="Ribonuclease H-like"/>
    <property type="match status" value="1"/>
</dbReference>
<keyword evidence="5" id="KW-0479">Metal-binding</keyword>
<dbReference type="PROSITE" id="PS50879">
    <property type="entry name" value="RNASE_H_1"/>
    <property type="match status" value="1"/>
</dbReference>
<organism evidence="9 10">
    <name type="scientific">Pseudozyma hubeiensis (strain SY62)</name>
    <name type="common">Yeast</name>
    <dbReference type="NCBI Taxonomy" id="1305764"/>
    <lineage>
        <taxon>Eukaryota</taxon>
        <taxon>Fungi</taxon>
        <taxon>Dikarya</taxon>
        <taxon>Basidiomycota</taxon>
        <taxon>Ustilaginomycotina</taxon>
        <taxon>Ustilaginomycetes</taxon>
        <taxon>Ustilaginales</taxon>
        <taxon>Ustilaginaceae</taxon>
        <taxon>Pseudozyma</taxon>
    </lineage>
</organism>
<keyword evidence="7" id="KW-0378">Hydrolase</keyword>
<comment type="catalytic activity">
    <reaction evidence="1">
        <text>Endonucleolytic cleavage to 5'-phosphomonoester.</text>
        <dbReference type="EC" id="3.1.26.4"/>
    </reaction>
</comment>
<dbReference type="GO" id="GO:0043137">
    <property type="term" value="P:DNA replication, removal of RNA primer"/>
    <property type="evidence" value="ECO:0007669"/>
    <property type="project" value="TreeGrafter"/>
</dbReference>
<dbReference type="InterPro" id="IPR002156">
    <property type="entry name" value="RNaseH_domain"/>
</dbReference>
<evidence type="ECO:0000256" key="6">
    <source>
        <dbReference type="ARBA" id="ARBA00022759"/>
    </source>
</evidence>
<dbReference type="PANTHER" id="PTHR10642:SF26">
    <property type="entry name" value="RIBONUCLEASE H1"/>
    <property type="match status" value="1"/>
</dbReference>
<evidence type="ECO:0000256" key="1">
    <source>
        <dbReference type="ARBA" id="ARBA00000077"/>
    </source>
</evidence>
<dbReference type="EC" id="3.1.26.4" evidence="3"/>
<dbReference type="Gene3D" id="3.30.420.10">
    <property type="entry name" value="Ribonuclease H-like superfamily/Ribonuclease H"/>
    <property type="match status" value="1"/>
</dbReference>
<dbReference type="CDD" id="cd09280">
    <property type="entry name" value="RNase_HI_eukaryote_like"/>
    <property type="match status" value="1"/>
</dbReference>
<accession>R9P161</accession>
<dbReference type="EMBL" id="DF238787">
    <property type="protein sequence ID" value="GAC94951.1"/>
    <property type="molecule type" value="Genomic_DNA"/>
</dbReference>
<keyword evidence="4" id="KW-0540">Nuclease</keyword>